<dbReference type="OrthoDB" id="4511098at2759"/>
<evidence type="ECO:0000313" key="2">
    <source>
        <dbReference type="Proteomes" id="UP000244073"/>
    </source>
</evidence>
<protein>
    <submittedName>
        <fullName evidence="1">Uncharacterized protein</fullName>
    </submittedName>
</protein>
<accession>A0A2T5M007</accession>
<dbReference type="EMBL" id="MSFN02000003">
    <property type="protein sequence ID" value="PTU21856.1"/>
    <property type="molecule type" value="Genomic_DNA"/>
</dbReference>
<name>A0A2T5M007_9EURO</name>
<sequence>MSTSQERSIGCPYLSQLLGLNKFKTFFDPDPCMKAALSSDQLILGTSSKSVEKPGRLVGFNSTVLALRLKRTYGDDEDDLKKKSLGQFCSLGKRTGSVNEEHIPQDFDVLFYFERYLDATQVQRSFLTCVHERLVISEPQHLSALSLQGLYGFAPWIIDNAHIPVYRLFYLARGRDHECSTANLQIARQSSLKRRAHLRVRIRAIAGVLALRAAVSKSTPAMDNTESEDWELGIPPPSLTTDDDVLKVIAGGAPKSANICQPG</sequence>
<evidence type="ECO:0000313" key="1">
    <source>
        <dbReference type="EMBL" id="PTU21856.1"/>
    </source>
</evidence>
<dbReference type="RefSeq" id="XP_040753248.1">
    <property type="nucleotide sequence ID" value="XM_040899294.1"/>
</dbReference>
<dbReference type="VEuPathDB" id="FungiDB:P175DRAFT_0523064"/>
<organism evidence="1 2">
    <name type="scientific">Aspergillus ochraceoroseus IBT 24754</name>
    <dbReference type="NCBI Taxonomy" id="1392256"/>
    <lineage>
        <taxon>Eukaryota</taxon>
        <taxon>Fungi</taxon>
        <taxon>Dikarya</taxon>
        <taxon>Ascomycota</taxon>
        <taxon>Pezizomycotina</taxon>
        <taxon>Eurotiomycetes</taxon>
        <taxon>Eurotiomycetidae</taxon>
        <taxon>Eurotiales</taxon>
        <taxon>Aspergillaceae</taxon>
        <taxon>Aspergillus</taxon>
        <taxon>Aspergillus subgen. Nidulantes</taxon>
    </lineage>
</organism>
<proteinExistence type="predicted"/>
<gene>
    <name evidence="1" type="ORF">P175DRAFT_0523064</name>
</gene>
<dbReference type="AlphaFoldDB" id="A0A2T5M007"/>
<reference evidence="1 2" key="1">
    <citation type="journal article" date="2018" name="Proc. Natl. Acad. Sci. U.S.A.">
        <title>Linking secondary metabolites to gene clusters through genome sequencing of six diverse Aspergillus species.</title>
        <authorList>
            <person name="Kaerboelling I."/>
            <person name="Vesth T.C."/>
            <person name="Frisvad J.C."/>
            <person name="Nybo J.L."/>
            <person name="Theobald S."/>
            <person name="Kuo A."/>
            <person name="Bowyer P."/>
            <person name="Matsuda Y."/>
            <person name="Mondo S."/>
            <person name="Lyhne E.K."/>
            <person name="Kogle M.E."/>
            <person name="Clum A."/>
            <person name="Lipzen A."/>
            <person name="Salamov A."/>
            <person name="Ngan C.Y."/>
            <person name="Daum C."/>
            <person name="Chiniquy J."/>
            <person name="Barry K."/>
            <person name="LaButti K."/>
            <person name="Haridas S."/>
            <person name="Simmons B.A."/>
            <person name="Magnuson J.K."/>
            <person name="Mortensen U.H."/>
            <person name="Larsen T.O."/>
            <person name="Grigoriev I.V."/>
            <person name="Baker S.E."/>
            <person name="Andersen M.R."/>
        </authorList>
    </citation>
    <scope>NUCLEOTIDE SEQUENCE [LARGE SCALE GENOMIC DNA]</scope>
    <source>
        <strain evidence="1 2">IBT 24754</strain>
    </source>
</reference>
<comment type="caution">
    <text evidence="1">The sequence shown here is derived from an EMBL/GenBank/DDBJ whole genome shotgun (WGS) entry which is preliminary data.</text>
</comment>
<dbReference type="GeneID" id="63816176"/>
<dbReference type="Proteomes" id="UP000244073">
    <property type="component" value="Unassembled WGS sequence"/>
</dbReference>